<name>A0A0E9NQN1_SAICN</name>
<organism evidence="2 3">
    <name type="scientific">Saitoella complicata (strain BCRC 22490 / CBS 7301 / JCM 7358 / NBRC 10748 / NRRL Y-17804)</name>
    <dbReference type="NCBI Taxonomy" id="698492"/>
    <lineage>
        <taxon>Eukaryota</taxon>
        <taxon>Fungi</taxon>
        <taxon>Dikarya</taxon>
        <taxon>Ascomycota</taxon>
        <taxon>Taphrinomycotina</taxon>
        <taxon>Taphrinomycotina incertae sedis</taxon>
        <taxon>Saitoella</taxon>
    </lineage>
</organism>
<reference evidence="2 3" key="3">
    <citation type="journal article" date="2015" name="Genome Announc.">
        <title>Draft Genome Sequence of the Archiascomycetous Yeast Saitoella complicata.</title>
        <authorList>
            <person name="Yamauchi K."/>
            <person name="Kondo S."/>
            <person name="Hamamoto M."/>
            <person name="Takahashi Y."/>
            <person name="Ogura Y."/>
            <person name="Hayashi T."/>
            <person name="Nishida H."/>
        </authorList>
    </citation>
    <scope>NUCLEOTIDE SEQUENCE [LARGE SCALE GENOMIC DNA]</scope>
    <source>
        <strain evidence="2 3">NRRL Y-17804</strain>
    </source>
</reference>
<feature type="region of interest" description="Disordered" evidence="1">
    <location>
        <begin position="49"/>
        <end position="80"/>
    </location>
</feature>
<reference evidence="2 3" key="2">
    <citation type="journal article" date="2014" name="J. Gen. Appl. Microbiol.">
        <title>The early diverging ascomycetous budding yeast Saitoella complicata has three histone deacetylases belonging to the Clr6, Hos2, and Rpd3 lineages.</title>
        <authorList>
            <person name="Nishida H."/>
            <person name="Matsumoto T."/>
            <person name="Kondo S."/>
            <person name="Hamamoto M."/>
            <person name="Yoshikawa H."/>
        </authorList>
    </citation>
    <scope>NUCLEOTIDE SEQUENCE [LARGE SCALE GENOMIC DNA]</scope>
    <source>
        <strain evidence="2 3">NRRL Y-17804</strain>
    </source>
</reference>
<sequence>MVCFIAPVISVFAALVPERNAKKAELASMKGQFAVHSPRDAGVRYKGITTPAPVGKPAENAKEEISNEEKSEEKKETKNHMQRIIPRVDPANHPLNEIFAREFLTEYVNRAPTGPTTVTIEPKKPKGPVIDERMTAEEKKYWETKPKGRLVDEGMKTDEKKEWEAYFGKQATTNKDTTVEVGKAFVETVFNLTELQKTRCSLPYAKIEKILNTDKERDAEKLMVPPTAADLPHVTLTAAEDANMGSPAMTRVAGGLGFSFATKRNVKKGGAVKLKEEKKAAAMPIHKSILQTTCAKALGQRM</sequence>
<accession>A0A0E9NQN1</accession>
<dbReference type="AlphaFoldDB" id="A0A0E9NQN1"/>
<feature type="compositionally biased region" description="Basic and acidic residues" evidence="1">
    <location>
        <begin position="59"/>
        <end position="79"/>
    </location>
</feature>
<dbReference type="EMBL" id="BACD03000059">
    <property type="protein sequence ID" value="GAO52103.1"/>
    <property type="molecule type" value="Genomic_DNA"/>
</dbReference>
<keyword evidence="3" id="KW-1185">Reference proteome</keyword>
<reference evidence="2 3" key="1">
    <citation type="journal article" date="2011" name="J. Gen. Appl. Microbiol.">
        <title>Draft genome sequencing of the enigmatic yeast Saitoella complicata.</title>
        <authorList>
            <person name="Nishida H."/>
            <person name="Hamamoto M."/>
            <person name="Sugiyama J."/>
        </authorList>
    </citation>
    <scope>NUCLEOTIDE SEQUENCE [LARGE SCALE GENOMIC DNA]</scope>
    <source>
        <strain evidence="2 3">NRRL Y-17804</strain>
    </source>
</reference>
<dbReference type="Proteomes" id="UP000033140">
    <property type="component" value="Unassembled WGS sequence"/>
</dbReference>
<protein>
    <submittedName>
        <fullName evidence="2">Uncharacterized protein</fullName>
    </submittedName>
</protein>
<gene>
    <name evidence="2" type="ORF">G7K_6189-t1</name>
</gene>
<evidence type="ECO:0000313" key="3">
    <source>
        <dbReference type="Proteomes" id="UP000033140"/>
    </source>
</evidence>
<comment type="caution">
    <text evidence="2">The sequence shown here is derived from an EMBL/GenBank/DDBJ whole genome shotgun (WGS) entry which is preliminary data.</text>
</comment>
<evidence type="ECO:0000256" key="1">
    <source>
        <dbReference type="SAM" id="MobiDB-lite"/>
    </source>
</evidence>
<proteinExistence type="predicted"/>
<evidence type="ECO:0000313" key="2">
    <source>
        <dbReference type="EMBL" id="GAO52103.1"/>
    </source>
</evidence>